<gene>
    <name evidence="2" type="ORF">SAMN04488099_103145</name>
</gene>
<dbReference type="InterPro" id="IPR036388">
    <property type="entry name" value="WH-like_DNA-bd_sf"/>
</dbReference>
<dbReference type="OrthoDB" id="9781005at2"/>
<sequence length="192" mass="22955">MKKYSYELKLKVVNDYLNHHSTFKSLSEKYNLSGPSNPRTWVNLYQMFGKDGLKEPEKQSVFPVQFKLDVLRYRETTRLSYQKTADAFGIRFGSTVRDWHKTVQTEGVEALTETKGRTPVAEIERREKEKEKLKNEKLKDFDAKRFAKLERENELLRLELAYLKKLETFQDKRLPEKNKQKRRTYFSMKDSN</sequence>
<evidence type="ECO:0000313" key="3">
    <source>
        <dbReference type="Proteomes" id="UP000199081"/>
    </source>
</evidence>
<feature type="region of interest" description="Disordered" evidence="1">
    <location>
        <begin position="173"/>
        <end position="192"/>
    </location>
</feature>
<name>A0A1H7HQ25_9LACT</name>
<dbReference type="InterPro" id="IPR052057">
    <property type="entry name" value="IS150/IS1296_orfA-like"/>
</dbReference>
<dbReference type="SUPFAM" id="SSF48295">
    <property type="entry name" value="TrpR-like"/>
    <property type="match status" value="2"/>
</dbReference>
<dbReference type="PANTHER" id="PTHR33795:SF1">
    <property type="entry name" value="INSERTION ELEMENT IS150 PROTEIN INSJ"/>
    <property type="match status" value="1"/>
</dbReference>
<evidence type="ECO:0000256" key="1">
    <source>
        <dbReference type="SAM" id="MobiDB-lite"/>
    </source>
</evidence>
<dbReference type="GO" id="GO:0043565">
    <property type="term" value="F:sequence-specific DNA binding"/>
    <property type="evidence" value="ECO:0007669"/>
    <property type="project" value="InterPro"/>
</dbReference>
<accession>A0A1H7HQ25</accession>
<keyword evidence="3" id="KW-1185">Reference proteome</keyword>
<dbReference type="PANTHER" id="PTHR33795">
    <property type="entry name" value="INSERTION ELEMENT IS150 PROTEIN INSJ"/>
    <property type="match status" value="1"/>
</dbReference>
<dbReference type="Gene3D" id="1.10.10.10">
    <property type="entry name" value="Winged helix-like DNA-binding domain superfamily/Winged helix DNA-binding domain"/>
    <property type="match status" value="2"/>
</dbReference>
<dbReference type="InterPro" id="IPR010921">
    <property type="entry name" value="Trp_repressor/repl_initiator"/>
</dbReference>
<evidence type="ECO:0000313" key="2">
    <source>
        <dbReference type="EMBL" id="SEK52466.1"/>
    </source>
</evidence>
<dbReference type="RefSeq" id="WP_091479321.1">
    <property type="nucleotide sequence ID" value="NZ_BJYC01000007.1"/>
</dbReference>
<proteinExistence type="predicted"/>
<organism evidence="2 3">
    <name type="scientific">Alkalibacterium pelagium</name>
    <dbReference type="NCBI Taxonomy" id="426702"/>
    <lineage>
        <taxon>Bacteria</taxon>
        <taxon>Bacillati</taxon>
        <taxon>Bacillota</taxon>
        <taxon>Bacilli</taxon>
        <taxon>Lactobacillales</taxon>
        <taxon>Carnobacteriaceae</taxon>
        <taxon>Alkalibacterium</taxon>
    </lineage>
</organism>
<reference evidence="3" key="1">
    <citation type="submission" date="2016-10" db="EMBL/GenBank/DDBJ databases">
        <authorList>
            <person name="Varghese N."/>
            <person name="Submissions S."/>
        </authorList>
    </citation>
    <scope>NUCLEOTIDE SEQUENCE [LARGE SCALE GENOMIC DNA]</scope>
    <source>
        <strain evidence="3">DSM 19183</strain>
    </source>
</reference>
<dbReference type="Proteomes" id="UP000199081">
    <property type="component" value="Unassembled WGS sequence"/>
</dbReference>
<dbReference type="EMBL" id="FNZU01000003">
    <property type="protein sequence ID" value="SEK52466.1"/>
    <property type="molecule type" value="Genomic_DNA"/>
</dbReference>
<dbReference type="AlphaFoldDB" id="A0A1H7HQ25"/>
<dbReference type="STRING" id="426702.SAMN04488099_103145"/>
<protein>
    <submittedName>
        <fullName evidence="2">Transposase</fullName>
    </submittedName>
</protein>